<protein>
    <recommendedName>
        <fullName evidence="4">GNAT family N-acetyltransferase</fullName>
    </recommendedName>
</protein>
<evidence type="ECO:0008006" key="4">
    <source>
        <dbReference type="Google" id="ProtNLM"/>
    </source>
</evidence>
<reference evidence="2" key="1">
    <citation type="submission" date="2022-10" db="EMBL/GenBank/DDBJ databases">
        <title>Cytochrome P450 Catalyzes Benzene Ring Formation in the Biosynthesis of Trialkyl-Substituted Aromatic Polyketides.</title>
        <authorList>
            <person name="Zhao E."/>
            <person name="Ge H."/>
        </authorList>
    </citation>
    <scope>NUCLEOTIDE SEQUENCE</scope>
    <source>
        <strain evidence="2">NA0869</strain>
    </source>
</reference>
<keyword evidence="3" id="KW-1185">Reference proteome</keyword>
<proteinExistence type="predicted"/>
<organism evidence="2 3">
    <name type="scientific">Streptomyces peucetius</name>
    <dbReference type="NCBI Taxonomy" id="1950"/>
    <lineage>
        <taxon>Bacteria</taxon>
        <taxon>Bacillati</taxon>
        <taxon>Actinomycetota</taxon>
        <taxon>Actinomycetes</taxon>
        <taxon>Kitasatosporales</taxon>
        <taxon>Streptomycetaceae</taxon>
        <taxon>Streptomyces</taxon>
    </lineage>
</organism>
<evidence type="ECO:0000313" key="2">
    <source>
        <dbReference type="EMBL" id="UYQ64057.1"/>
    </source>
</evidence>
<dbReference type="EMBL" id="CP107567">
    <property type="protein sequence ID" value="UYQ64057.1"/>
    <property type="molecule type" value="Genomic_DNA"/>
</dbReference>
<dbReference type="Pfam" id="PF19953">
    <property type="entry name" value="EACC1"/>
    <property type="match status" value="1"/>
</dbReference>
<evidence type="ECO:0000256" key="1">
    <source>
        <dbReference type="SAM" id="MobiDB-lite"/>
    </source>
</evidence>
<accession>A0ABY6IDN6</accession>
<sequence>MEIRLTVDDPDPAAEHTRSLADWLRRDGSREDRWETELRYGTNTVAVVLPEESGAAGLAWSVAAWRAGRSGSPDVVAATADGTPLPEELVRILAETSGPHHSGPPITVLEPDDLDGIPPVAEGAARIAGDWHVGPPGPVLDPDDDWDRD</sequence>
<dbReference type="RefSeq" id="WP_264246861.1">
    <property type="nucleotide sequence ID" value="NZ_CP107567.1"/>
</dbReference>
<dbReference type="InterPro" id="IPR045428">
    <property type="entry name" value="EACC1"/>
</dbReference>
<feature type="region of interest" description="Disordered" evidence="1">
    <location>
        <begin position="96"/>
        <end position="149"/>
    </location>
</feature>
<gene>
    <name evidence="2" type="ORF">OGH68_23040</name>
</gene>
<name>A0ABY6IDN6_STRPE</name>
<dbReference type="Proteomes" id="UP001163878">
    <property type="component" value="Chromosome"/>
</dbReference>
<evidence type="ECO:0000313" key="3">
    <source>
        <dbReference type="Proteomes" id="UP001163878"/>
    </source>
</evidence>